<dbReference type="Proteomes" id="UP000176409">
    <property type="component" value="Unassembled WGS sequence"/>
</dbReference>
<dbReference type="GO" id="GO:0016679">
    <property type="term" value="F:oxidoreductase activity, acting on diphenols and related substances as donors"/>
    <property type="evidence" value="ECO:0007669"/>
    <property type="project" value="TreeGrafter"/>
</dbReference>
<evidence type="ECO:0000313" key="10">
    <source>
        <dbReference type="Proteomes" id="UP000176409"/>
    </source>
</evidence>
<dbReference type="PANTHER" id="PTHR36964:SF1">
    <property type="entry name" value="PROTEIN-METHIONINE-SULFOXIDE REDUCTASE HEME-BINDING SUBUNIT MSRQ"/>
    <property type="match status" value="1"/>
</dbReference>
<evidence type="ECO:0000256" key="6">
    <source>
        <dbReference type="ARBA" id="ARBA00023136"/>
    </source>
</evidence>
<dbReference type="PANTHER" id="PTHR36964">
    <property type="entry name" value="PROTEIN-METHIONINE-SULFOXIDE REDUCTASE HEME-BINDING SUBUNIT MSRQ"/>
    <property type="match status" value="1"/>
</dbReference>
<feature type="domain" description="Ferric oxidoreductase" evidence="8">
    <location>
        <begin position="60"/>
        <end position="173"/>
    </location>
</feature>
<evidence type="ECO:0000256" key="2">
    <source>
        <dbReference type="ARBA" id="ARBA00022448"/>
    </source>
</evidence>
<feature type="transmembrane region" description="Helical" evidence="7">
    <location>
        <begin position="20"/>
        <end position="43"/>
    </location>
</feature>
<dbReference type="InterPro" id="IPR022837">
    <property type="entry name" value="MsrQ-like"/>
</dbReference>
<keyword evidence="4 7" id="KW-1133">Transmembrane helix</keyword>
<keyword evidence="5" id="KW-0408">Iron</keyword>
<dbReference type="GO" id="GO:0020037">
    <property type="term" value="F:heme binding"/>
    <property type="evidence" value="ECO:0007669"/>
    <property type="project" value="TreeGrafter"/>
</dbReference>
<dbReference type="EMBL" id="MFJZ01000010">
    <property type="protein sequence ID" value="OGG30655.1"/>
    <property type="molecule type" value="Genomic_DNA"/>
</dbReference>
<dbReference type="GO" id="GO:0005886">
    <property type="term" value="C:plasma membrane"/>
    <property type="evidence" value="ECO:0007669"/>
    <property type="project" value="TreeGrafter"/>
</dbReference>
<sequence>MREALRERVFRVAARAKTLVYHMFFAVYAVFILTLLVGSIALVGDLPWSGQMYGLGVWSGRAAVTILAAVLVPGILGRFGIQIKVTRVITFYRRQLGITTFLLAFTHGMLVRWVARIALGQYPLSAAPLFEFFGTFALSLLFFLFVTSNDTSVKRLGPWWKRLHRTVYIIVWLVLFHTLLQRVSVWSALIGVVAVLEVVSLLYSRI</sequence>
<dbReference type="GO" id="GO:0010181">
    <property type="term" value="F:FMN binding"/>
    <property type="evidence" value="ECO:0007669"/>
    <property type="project" value="TreeGrafter"/>
</dbReference>
<reference evidence="9 10" key="1">
    <citation type="journal article" date="2016" name="Nat. Commun.">
        <title>Thousands of microbial genomes shed light on interconnected biogeochemical processes in an aquifer system.</title>
        <authorList>
            <person name="Anantharaman K."/>
            <person name="Brown C.T."/>
            <person name="Hug L.A."/>
            <person name="Sharon I."/>
            <person name="Castelle C.J."/>
            <person name="Probst A.J."/>
            <person name="Thomas B.C."/>
            <person name="Singh A."/>
            <person name="Wilkins M.J."/>
            <person name="Karaoz U."/>
            <person name="Brodie E.L."/>
            <person name="Williams K.H."/>
            <person name="Hubbard S.S."/>
            <person name="Banfield J.F."/>
        </authorList>
    </citation>
    <scope>NUCLEOTIDE SEQUENCE [LARGE SCALE GENOMIC DNA]</scope>
</reference>
<protein>
    <recommendedName>
        <fullName evidence="8">Ferric oxidoreductase domain-containing protein</fullName>
    </recommendedName>
</protein>
<feature type="transmembrane region" description="Helical" evidence="7">
    <location>
        <begin position="55"/>
        <end position="76"/>
    </location>
</feature>
<keyword evidence="6 7" id="KW-0472">Membrane</keyword>
<evidence type="ECO:0000256" key="3">
    <source>
        <dbReference type="ARBA" id="ARBA00022692"/>
    </source>
</evidence>
<name>A0A1F6B154_9BACT</name>
<feature type="transmembrane region" description="Helical" evidence="7">
    <location>
        <begin position="127"/>
        <end position="147"/>
    </location>
</feature>
<evidence type="ECO:0000313" key="9">
    <source>
        <dbReference type="EMBL" id="OGG30655.1"/>
    </source>
</evidence>
<keyword evidence="2" id="KW-0813">Transport</keyword>
<organism evidence="9 10">
    <name type="scientific">Candidatus Gottesmanbacteria bacterium RIFCSPLOWO2_01_FULL_49_10</name>
    <dbReference type="NCBI Taxonomy" id="1798396"/>
    <lineage>
        <taxon>Bacteria</taxon>
        <taxon>Candidatus Gottesmaniibacteriota</taxon>
    </lineage>
</organism>
<dbReference type="InterPro" id="IPR013130">
    <property type="entry name" value="Fe3_Rdtase_TM_dom"/>
</dbReference>
<evidence type="ECO:0000256" key="4">
    <source>
        <dbReference type="ARBA" id="ARBA00022989"/>
    </source>
</evidence>
<keyword evidence="3 7" id="KW-0812">Transmembrane</keyword>
<evidence type="ECO:0000256" key="1">
    <source>
        <dbReference type="ARBA" id="ARBA00004141"/>
    </source>
</evidence>
<comment type="caution">
    <text evidence="9">The sequence shown here is derived from an EMBL/GenBank/DDBJ whole genome shotgun (WGS) entry which is preliminary data.</text>
</comment>
<evidence type="ECO:0000256" key="7">
    <source>
        <dbReference type="SAM" id="Phobius"/>
    </source>
</evidence>
<feature type="transmembrane region" description="Helical" evidence="7">
    <location>
        <begin position="185"/>
        <end position="203"/>
    </location>
</feature>
<comment type="subcellular location">
    <subcellularLocation>
        <location evidence="1">Membrane</location>
        <topology evidence="1">Multi-pass membrane protein</topology>
    </subcellularLocation>
</comment>
<evidence type="ECO:0000259" key="8">
    <source>
        <dbReference type="Pfam" id="PF01794"/>
    </source>
</evidence>
<dbReference type="AlphaFoldDB" id="A0A1F6B154"/>
<feature type="transmembrane region" description="Helical" evidence="7">
    <location>
        <begin position="96"/>
        <end position="115"/>
    </location>
</feature>
<dbReference type="Pfam" id="PF01794">
    <property type="entry name" value="Ferric_reduct"/>
    <property type="match status" value="1"/>
</dbReference>
<proteinExistence type="predicted"/>
<evidence type="ECO:0000256" key="5">
    <source>
        <dbReference type="ARBA" id="ARBA00023004"/>
    </source>
</evidence>
<accession>A0A1F6B154</accession>
<feature type="transmembrane region" description="Helical" evidence="7">
    <location>
        <begin position="159"/>
        <end position="179"/>
    </location>
</feature>
<gene>
    <name evidence="9" type="ORF">A2973_00110</name>
</gene>